<protein>
    <submittedName>
        <fullName evidence="1">Uncharacterized protein</fullName>
    </submittedName>
</protein>
<evidence type="ECO:0000313" key="1">
    <source>
        <dbReference type="EMBL" id="KAK7328352.1"/>
    </source>
</evidence>
<keyword evidence="2" id="KW-1185">Reference proteome</keyword>
<dbReference type="AlphaFoldDB" id="A0AAN9QAT4"/>
<dbReference type="EMBL" id="JAYMYQ010000005">
    <property type="protein sequence ID" value="KAK7328352.1"/>
    <property type="molecule type" value="Genomic_DNA"/>
</dbReference>
<organism evidence="1 2">
    <name type="scientific">Canavalia gladiata</name>
    <name type="common">Sword bean</name>
    <name type="synonym">Dolichos gladiatus</name>
    <dbReference type="NCBI Taxonomy" id="3824"/>
    <lineage>
        <taxon>Eukaryota</taxon>
        <taxon>Viridiplantae</taxon>
        <taxon>Streptophyta</taxon>
        <taxon>Embryophyta</taxon>
        <taxon>Tracheophyta</taxon>
        <taxon>Spermatophyta</taxon>
        <taxon>Magnoliopsida</taxon>
        <taxon>eudicotyledons</taxon>
        <taxon>Gunneridae</taxon>
        <taxon>Pentapetalae</taxon>
        <taxon>rosids</taxon>
        <taxon>fabids</taxon>
        <taxon>Fabales</taxon>
        <taxon>Fabaceae</taxon>
        <taxon>Papilionoideae</taxon>
        <taxon>50 kb inversion clade</taxon>
        <taxon>NPAAA clade</taxon>
        <taxon>indigoferoid/millettioid clade</taxon>
        <taxon>Phaseoleae</taxon>
        <taxon>Canavalia</taxon>
    </lineage>
</organism>
<comment type="caution">
    <text evidence="1">The sequence shown here is derived from an EMBL/GenBank/DDBJ whole genome shotgun (WGS) entry which is preliminary data.</text>
</comment>
<reference evidence="1 2" key="1">
    <citation type="submission" date="2024-01" db="EMBL/GenBank/DDBJ databases">
        <title>The genomes of 5 underutilized Papilionoideae crops provide insights into root nodulation and disease resistanc.</title>
        <authorList>
            <person name="Jiang F."/>
        </authorList>
    </citation>
    <scope>NUCLEOTIDE SEQUENCE [LARGE SCALE GENOMIC DNA]</scope>
    <source>
        <strain evidence="1">LVBAO_FW01</strain>
        <tissue evidence="1">Leaves</tissue>
    </source>
</reference>
<gene>
    <name evidence="1" type="ORF">VNO77_22456</name>
</gene>
<sequence length="89" mass="10624">MGKVRWDEIIVLIRGWEIVGLRLRKRGKVLKQRDGSAWEWCLSFFIAISALPSRLIPSQRRQRLRLYIRVVAKRWYGSFDGSWIYGCVR</sequence>
<accession>A0AAN9QAT4</accession>
<proteinExistence type="predicted"/>
<evidence type="ECO:0000313" key="2">
    <source>
        <dbReference type="Proteomes" id="UP001367508"/>
    </source>
</evidence>
<dbReference type="Proteomes" id="UP001367508">
    <property type="component" value="Unassembled WGS sequence"/>
</dbReference>
<name>A0AAN9QAT4_CANGL</name>